<dbReference type="EMBL" id="ML122294">
    <property type="protein sequence ID" value="RPD55644.1"/>
    <property type="molecule type" value="Genomic_DNA"/>
</dbReference>
<feature type="transmembrane region" description="Helical" evidence="1">
    <location>
        <begin position="252"/>
        <end position="274"/>
    </location>
</feature>
<feature type="transmembrane region" description="Helical" evidence="1">
    <location>
        <begin position="201"/>
        <end position="223"/>
    </location>
</feature>
<dbReference type="OrthoDB" id="3214103at2759"/>
<dbReference type="AlphaFoldDB" id="A0A5C2RW70"/>
<evidence type="ECO:0000313" key="3">
    <source>
        <dbReference type="Proteomes" id="UP000313359"/>
    </source>
</evidence>
<keyword evidence="3" id="KW-1185">Reference proteome</keyword>
<organism evidence="2 3">
    <name type="scientific">Lentinus tigrinus ALCF2SS1-6</name>
    <dbReference type="NCBI Taxonomy" id="1328759"/>
    <lineage>
        <taxon>Eukaryota</taxon>
        <taxon>Fungi</taxon>
        <taxon>Dikarya</taxon>
        <taxon>Basidiomycota</taxon>
        <taxon>Agaricomycotina</taxon>
        <taxon>Agaricomycetes</taxon>
        <taxon>Polyporales</taxon>
        <taxon>Polyporaceae</taxon>
        <taxon>Lentinus</taxon>
    </lineage>
</organism>
<protein>
    <recommendedName>
        <fullName evidence="4">Family A G protein-coupled receptor-like protein</fullName>
    </recommendedName>
</protein>
<feature type="transmembrane region" description="Helical" evidence="1">
    <location>
        <begin position="54"/>
        <end position="76"/>
    </location>
</feature>
<keyword evidence="1" id="KW-0472">Membrane</keyword>
<keyword evidence="1" id="KW-1133">Transmembrane helix</keyword>
<feature type="transmembrane region" description="Helical" evidence="1">
    <location>
        <begin position="300"/>
        <end position="321"/>
    </location>
</feature>
<evidence type="ECO:0000256" key="1">
    <source>
        <dbReference type="SAM" id="Phobius"/>
    </source>
</evidence>
<feature type="transmembrane region" description="Helical" evidence="1">
    <location>
        <begin position="88"/>
        <end position="111"/>
    </location>
</feature>
<evidence type="ECO:0008006" key="4">
    <source>
        <dbReference type="Google" id="ProtNLM"/>
    </source>
</evidence>
<name>A0A5C2RW70_9APHY</name>
<reference evidence="2" key="1">
    <citation type="journal article" date="2018" name="Genome Biol. Evol.">
        <title>Genomics and development of Lentinus tigrinus, a white-rot wood-decaying mushroom with dimorphic fruiting bodies.</title>
        <authorList>
            <person name="Wu B."/>
            <person name="Xu Z."/>
            <person name="Knudson A."/>
            <person name="Carlson A."/>
            <person name="Chen N."/>
            <person name="Kovaka S."/>
            <person name="LaButti K."/>
            <person name="Lipzen A."/>
            <person name="Pennachio C."/>
            <person name="Riley R."/>
            <person name="Schakwitz W."/>
            <person name="Umezawa K."/>
            <person name="Ohm R.A."/>
            <person name="Grigoriev I.V."/>
            <person name="Nagy L.G."/>
            <person name="Gibbons J."/>
            <person name="Hibbett D."/>
        </authorList>
    </citation>
    <scope>NUCLEOTIDE SEQUENCE [LARGE SCALE GENOMIC DNA]</scope>
    <source>
        <strain evidence="2">ALCF2SS1-6</strain>
    </source>
</reference>
<sequence>MDLPSDLSVRDVTTCSITPAALANLSQAVDVALRQFEQTFAYELSHLRDNTINLALLTVFFGLSTMLAAVAAYVLFSKGIKRRATALMLTAIVTMWASTAAYLIVTLTVAARVFSKLPGLTSQILGGISDMQACMVSSWCSDTSALGDSDCPLTISDMPGVFHEAYWTQDFTNTALMTVSVVVGDAIVWWRAWVLWPDSRIVHLICIVMLLLTVTFGVVDLVLPAHSTLDNTDDLDSTSHYNSTQFLLSGDVWGIVTSCVSLLTNVIATALIAYRTWQHRRDIMTYLKESSPDTQVGRTLALLVESGLLYCCLWVLVTLYVIADISQSPTLIGFGKGFTYVMRGCLVPLMGMYPTLIVIICAIDKSLYEDSEHDAAQLGSIRFDVPGGRSRCRRTLSELMSTTSTYTVEGTFGGVSDVVEDVPRSAPLAP</sequence>
<evidence type="ECO:0000313" key="2">
    <source>
        <dbReference type="EMBL" id="RPD55644.1"/>
    </source>
</evidence>
<gene>
    <name evidence="2" type="ORF">L227DRAFT_615264</name>
</gene>
<accession>A0A5C2RW70</accession>
<keyword evidence="1" id="KW-0812">Transmembrane</keyword>
<dbReference type="Proteomes" id="UP000313359">
    <property type="component" value="Unassembled WGS sequence"/>
</dbReference>
<proteinExistence type="predicted"/>
<feature type="transmembrane region" description="Helical" evidence="1">
    <location>
        <begin position="341"/>
        <end position="363"/>
    </location>
</feature>
<feature type="transmembrane region" description="Helical" evidence="1">
    <location>
        <begin position="175"/>
        <end position="194"/>
    </location>
</feature>